<dbReference type="AlphaFoldDB" id="W9SP77"/>
<name>W9SP77_9ROSA</name>
<protein>
    <submittedName>
        <fullName evidence="1">Uncharacterized protein</fullName>
    </submittedName>
</protein>
<sequence length="71" mass="8163">MSSHSLLFLGPASHLLARPVYIHRVGDCRVGTSFFHGRHYSSSALRERIAFCMHCMSRLHHHHTTHDNNNN</sequence>
<keyword evidence="2" id="KW-1185">Reference proteome</keyword>
<dbReference type="Proteomes" id="UP000030645">
    <property type="component" value="Unassembled WGS sequence"/>
</dbReference>
<proteinExistence type="predicted"/>
<organism evidence="1 2">
    <name type="scientific">Morus notabilis</name>
    <dbReference type="NCBI Taxonomy" id="981085"/>
    <lineage>
        <taxon>Eukaryota</taxon>
        <taxon>Viridiplantae</taxon>
        <taxon>Streptophyta</taxon>
        <taxon>Embryophyta</taxon>
        <taxon>Tracheophyta</taxon>
        <taxon>Spermatophyta</taxon>
        <taxon>Magnoliopsida</taxon>
        <taxon>eudicotyledons</taxon>
        <taxon>Gunneridae</taxon>
        <taxon>Pentapetalae</taxon>
        <taxon>rosids</taxon>
        <taxon>fabids</taxon>
        <taxon>Rosales</taxon>
        <taxon>Moraceae</taxon>
        <taxon>Moreae</taxon>
        <taxon>Morus</taxon>
    </lineage>
</organism>
<gene>
    <name evidence="1" type="ORF">L484_001691</name>
</gene>
<dbReference type="EMBL" id="KE622262">
    <property type="protein sequence ID" value="EXC43317.1"/>
    <property type="molecule type" value="Genomic_DNA"/>
</dbReference>
<accession>W9SP77</accession>
<evidence type="ECO:0000313" key="2">
    <source>
        <dbReference type="Proteomes" id="UP000030645"/>
    </source>
</evidence>
<reference evidence="2" key="1">
    <citation type="submission" date="2013-01" db="EMBL/GenBank/DDBJ databases">
        <title>Draft Genome Sequence of a Mulberry Tree, Morus notabilis C.K. Schneid.</title>
        <authorList>
            <person name="He N."/>
            <person name="Zhao S."/>
        </authorList>
    </citation>
    <scope>NUCLEOTIDE SEQUENCE</scope>
</reference>
<evidence type="ECO:0000313" key="1">
    <source>
        <dbReference type="EMBL" id="EXC43317.1"/>
    </source>
</evidence>